<dbReference type="PANTHER" id="PTHR30586">
    <property type="entry name" value="ELECTRON TRANSPORT COMPLEX PROTEIN RNFE"/>
    <property type="match status" value="1"/>
</dbReference>
<comment type="subunit">
    <text evidence="9">The complex is composed of six subunits: RnfA, RnfB, RnfC, RnfD, RnfE and RnfG.</text>
</comment>
<keyword evidence="4 9" id="KW-0812">Transmembrane</keyword>
<evidence type="ECO:0000256" key="1">
    <source>
        <dbReference type="ARBA" id="ARBA00004127"/>
    </source>
</evidence>
<keyword evidence="9" id="KW-1003">Cell membrane</keyword>
<comment type="function">
    <text evidence="9">Part of a membrane-bound complex that couples electron transfer with translocation of ions across the membrane.</text>
</comment>
<dbReference type="Proteomes" id="UP000298564">
    <property type="component" value="Chromosome"/>
</dbReference>
<keyword evidence="3 9" id="KW-0997">Cell inner membrane</keyword>
<dbReference type="Pfam" id="PF02508">
    <property type="entry name" value="Rnf-Nqr"/>
    <property type="match status" value="1"/>
</dbReference>
<evidence type="ECO:0000256" key="4">
    <source>
        <dbReference type="ARBA" id="ARBA00022692"/>
    </source>
</evidence>
<feature type="transmembrane region" description="Helical" evidence="9">
    <location>
        <begin position="12"/>
        <end position="31"/>
    </location>
</feature>
<accession>A0A4D6Y0Q7</accession>
<evidence type="ECO:0000313" key="10">
    <source>
        <dbReference type="EMBL" id="QCI22427.1"/>
    </source>
</evidence>
<keyword evidence="6 9" id="KW-0249">Electron transport</keyword>
<reference evidence="10 11" key="1">
    <citation type="submission" date="2018-12" db="EMBL/GenBank/DDBJ databases">
        <authorList>
            <person name="Chong R.A."/>
        </authorList>
    </citation>
    <scope>NUCLEOTIDE SEQUENCE [LARGE SCALE GENOMIC DNA]</scope>
    <source>
        <strain evidence="10 11">Lps</strain>
    </source>
</reference>
<feature type="transmembrane region" description="Helical" evidence="9">
    <location>
        <begin position="70"/>
        <end position="91"/>
    </location>
</feature>
<dbReference type="InterPro" id="IPR003667">
    <property type="entry name" value="NqrDE/RnfAE"/>
</dbReference>
<evidence type="ECO:0000256" key="5">
    <source>
        <dbReference type="ARBA" id="ARBA00022967"/>
    </source>
</evidence>
<feature type="transmembrane region" description="Helical" evidence="9">
    <location>
        <begin position="97"/>
        <end position="116"/>
    </location>
</feature>
<comment type="similarity">
    <text evidence="9">Belongs to the NqrDE/RnfAE family.</text>
</comment>
<dbReference type="PANTHER" id="PTHR30586:SF0">
    <property type="entry name" value="ION-TRANSLOCATING OXIDOREDUCTASE COMPLEX SUBUNIT E"/>
    <property type="match status" value="1"/>
</dbReference>
<evidence type="ECO:0000313" key="11">
    <source>
        <dbReference type="Proteomes" id="UP000298564"/>
    </source>
</evidence>
<dbReference type="RefSeq" id="WP_158356267.1">
    <property type="nucleotide sequence ID" value="NZ_CP034870.1"/>
</dbReference>
<dbReference type="GO" id="GO:0005886">
    <property type="term" value="C:plasma membrane"/>
    <property type="evidence" value="ECO:0007669"/>
    <property type="project" value="UniProtKB-SubCell"/>
</dbReference>
<dbReference type="OrthoDB" id="9803631at2"/>
<proteinExistence type="inferred from homology"/>
<evidence type="ECO:0000256" key="7">
    <source>
        <dbReference type="ARBA" id="ARBA00022989"/>
    </source>
</evidence>
<gene>
    <name evidence="9" type="primary">rnfE</name>
    <name evidence="10" type="ORF">D9V70_00590</name>
</gene>
<keyword evidence="7 9" id="KW-1133">Transmembrane helix</keyword>
<dbReference type="InterPro" id="IPR010968">
    <property type="entry name" value="RnfE"/>
</dbReference>
<evidence type="ECO:0000256" key="2">
    <source>
        <dbReference type="ARBA" id="ARBA00022448"/>
    </source>
</evidence>
<feature type="transmembrane region" description="Helical" evidence="9">
    <location>
        <begin position="123"/>
        <end position="147"/>
    </location>
</feature>
<keyword evidence="2 9" id="KW-0813">Transport</keyword>
<keyword evidence="8 9" id="KW-0472">Membrane</keyword>
<dbReference type="GO" id="GO:0012505">
    <property type="term" value="C:endomembrane system"/>
    <property type="evidence" value="ECO:0007669"/>
    <property type="project" value="UniProtKB-SubCell"/>
</dbReference>
<dbReference type="PIRSF" id="PIRSF006102">
    <property type="entry name" value="NQR_DE"/>
    <property type="match status" value="1"/>
</dbReference>
<dbReference type="AlphaFoldDB" id="A0A4D6Y0Q7"/>
<protein>
    <recommendedName>
        <fullName evidence="9">Ion-translocating oxidoreductase complex subunit E</fullName>
        <ecNumber evidence="9">7.-.-.-</ecNumber>
    </recommendedName>
    <alternativeName>
        <fullName evidence="9">Rnf electron transport complex subunit E</fullName>
    </alternativeName>
</protein>
<dbReference type="NCBIfam" id="TIGR01948">
    <property type="entry name" value="rnfE"/>
    <property type="match status" value="1"/>
</dbReference>
<comment type="subcellular location">
    <subcellularLocation>
        <location evidence="9">Cell inner membrane</location>
        <topology evidence="9">Multi-pass membrane protein</topology>
    </subcellularLocation>
    <subcellularLocation>
        <location evidence="1">Endomembrane system</location>
        <topology evidence="1">Multi-pass membrane protein</topology>
    </subcellularLocation>
</comment>
<dbReference type="HAMAP" id="MF_00478">
    <property type="entry name" value="RsxE_RnfE"/>
    <property type="match status" value="1"/>
</dbReference>
<evidence type="ECO:0000256" key="3">
    <source>
        <dbReference type="ARBA" id="ARBA00022519"/>
    </source>
</evidence>
<sequence length="224" mass="24778">MKIKTFLKNRFWINNSSLVQLLGLCPVLAMTTSSVNAIGLGITTTLVLTITNTIISMLKKIIPKDIRIPIYMMLISSIVTSIEMLIHAYQFDLYRSLGIFIPLIVTNCIIVGRADLIAYKSSICLSFFDGISIGLGATCAMFIIGSIREILGHGTLFFGINKIILSVDPSFFIKILDKDSTIILAILPPGGFFILGCIIAMKNYIDLYNKKNTILNNLKCCLKK</sequence>
<feature type="transmembrane region" description="Helical" evidence="9">
    <location>
        <begin position="182"/>
        <end position="201"/>
    </location>
</feature>
<dbReference type="EC" id="7.-.-.-" evidence="9"/>
<keyword evidence="5 9" id="KW-1278">Translocase</keyword>
<dbReference type="EMBL" id="CP034870">
    <property type="protein sequence ID" value="QCI22427.1"/>
    <property type="molecule type" value="Genomic_DNA"/>
</dbReference>
<evidence type="ECO:0000256" key="6">
    <source>
        <dbReference type="ARBA" id="ARBA00022982"/>
    </source>
</evidence>
<evidence type="ECO:0000256" key="9">
    <source>
        <dbReference type="HAMAP-Rule" id="MF_00478"/>
    </source>
</evidence>
<organism evidence="10 11">
    <name type="scientific">Buchnera aphidicola</name>
    <name type="common">Lipaphis pseudobrassicae</name>
    <dbReference type="NCBI Taxonomy" id="1258543"/>
    <lineage>
        <taxon>Bacteria</taxon>
        <taxon>Pseudomonadati</taxon>
        <taxon>Pseudomonadota</taxon>
        <taxon>Gammaproteobacteria</taxon>
        <taxon>Enterobacterales</taxon>
        <taxon>Erwiniaceae</taxon>
        <taxon>Buchnera</taxon>
    </lineage>
</organism>
<dbReference type="NCBIfam" id="NF009070">
    <property type="entry name" value="PRK12405.1"/>
    <property type="match status" value="1"/>
</dbReference>
<reference evidence="10 11" key="2">
    <citation type="submission" date="2019-05" db="EMBL/GenBank/DDBJ databases">
        <title>Genome evolution of the obligate endosymbiont Buchnera aphidicola.</title>
        <authorList>
            <person name="Moran N.A."/>
        </authorList>
    </citation>
    <scope>NUCLEOTIDE SEQUENCE [LARGE SCALE GENOMIC DNA]</scope>
    <source>
        <strain evidence="10 11">Lps</strain>
    </source>
</reference>
<name>A0A4D6Y0Q7_9GAMM</name>
<evidence type="ECO:0000256" key="8">
    <source>
        <dbReference type="ARBA" id="ARBA00023136"/>
    </source>
</evidence>
<dbReference type="GO" id="GO:0022900">
    <property type="term" value="P:electron transport chain"/>
    <property type="evidence" value="ECO:0007669"/>
    <property type="project" value="UniProtKB-UniRule"/>
</dbReference>
<feature type="transmembrane region" description="Helical" evidence="9">
    <location>
        <begin position="37"/>
        <end position="58"/>
    </location>
</feature>